<dbReference type="GO" id="GO:0006310">
    <property type="term" value="P:DNA recombination"/>
    <property type="evidence" value="ECO:0007669"/>
    <property type="project" value="UniProtKB-KW"/>
</dbReference>
<keyword evidence="7" id="KW-1133">Transmembrane helix</keyword>
<evidence type="ECO:0000313" key="8">
    <source>
        <dbReference type="EMBL" id="SDS04422.1"/>
    </source>
</evidence>
<organism evidence="8 9">
    <name type="scientific">Agrococcus carbonis</name>
    <dbReference type="NCBI Taxonomy" id="684552"/>
    <lineage>
        <taxon>Bacteria</taxon>
        <taxon>Bacillati</taxon>
        <taxon>Actinomycetota</taxon>
        <taxon>Actinomycetes</taxon>
        <taxon>Micrococcales</taxon>
        <taxon>Microbacteriaceae</taxon>
        <taxon>Agrococcus</taxon>
    </lineage>
</organism>
<dbReference type="AlphaFoldDB" id="A0A1H1NZN0"/>
<keyword evidence="7" id="KW-0472">Membrane</keyword>
<evidence type="ECO:0000256" key="1">
    <source>
        <dbReference type="ARBA" id="ARBA00003416"/>
    </source>
</evidence>
<evidence type="ECO:0000256" key="6">
    <source>
        <dbReference type="SAM" id="MobiDB-lite"/>
    </source>
</evidence>
<dbReference type="EMBL" id="LT629734">
    <property type="protein sequence ID" value="SDS04422.1"/>
    <property type="molecule type" value="Genomic_DNA"/>
</dbReference>
<evidence type="ECO:0000313" key="9">
    <source>
        <dbReference type="Proteomes" id="UP000199649"/>
    </source>
</evidence>
<comment type="function">
    <text evidence="1">Involved in DNA recombination.</text>
</comment>
<evidence type="ECO:0000256" key="3">
    <source>
        <dbReference type="ARBA" id="ARBA00023054"/>
    </source>
</evidence>
<gene>
    <name evidence="8" type="ORF">SAMN04489719_1408</name>
</gene>
<dbReference type="PANTHER" id="PTHR30563">
    <property type="entry name" value="DNA RECOMBINATION PROTEIN RMUC"/>
    <property type="match status" value="1"/>
</dbReference>
<dbReference type="Pfam" id="PF02646">
    <property type="entry name" value="RmuC"/>
    <property type="match status" value="1"/>
</dbReference>
<dbReference type="Proteomes" id="UP000199649">
    <property type="component" value="Chromosome I"/>
</dbReference>
<reference evidence="9" key="1">
    <citation type="submission" date="2016-10" db="EMBL/GenBank/DDBJ databases">
        <authorList>
            <person name="Varghese N."/>
            <person name="Submissions S."/>
        </authorList>
    </citation>
    <scope>NUCLEOTIDE SEQUENCE [LARGE SCALE GENOMIC DNA]</scope>
    <source>
        <strain evidence="9">DSM 22965</strain>
    </source>
</reference>
<sequence length="542" mass="58702">MLGAGDAVGPAEALSGRARRPGRTRARRPGDVTGLWCHGGMEPLLMIVALVAVLAAGAAGAWLGARAGRARALADHARAAGELQAARAQLASLTAERDRERDIAERRHTAQLDEVRADAQRRIAEERERGREAIAELQADAQRRADEFAKLSSAALERNSAVFLEQAEERLRRSQTEGAAELAKREAAVKQLIEPLSKTLEGVRSEVTAAEKARAEANAALAEQLQAMRSSSEQLTVETRQLVTALRAPQVRGRWGELQLRRVVEAAGMLEHVDFTEQAHHATDDGALRPDLLVHLAGDKQVVVDAKVAFSGYLEAMEARDDATRDKRLDAHARHLRDHIDQLGSKAYWEAVPGSPEFVVMFVPAEPFLNAALERDPTLFERAFERNVVLATPATLVALLRTVAYTWRQEQLAGEAMQVLEVGRELHKRLGTMGSHLTKLGSSLNRTVEAYNAFNASLDRNVVTQARRFSSLQGLEPALERTPPLEVLAVPAQKPDVHATGSESGVELEVEVEPASGTTHADAAIEALAGEAAGDGRRSAIA</sequence>
<dbReference type="STRING" id="684552.SAMN04489719_1408"/>
<proteinExistence type="inferred from homology"/>
<dbReference type="InterPro" id="IPR003798">
    <property type="entry name" value="DNA_recombination_RmuC"/>
</dbReference>
<evidence type="ECO:0000256" key="7">
    <source>
        <dbReference type="SAM" id="Phobius"/>
    </source>
</evidence>
<keyword evidence="3 5" id="KW-0175">Coiled coil</keyword>
<feature type="coiled-coil region" evidence="5">
    <location>
        <begin position="76"/>
        <end position="136"/>
    </location>
</feature>
<name>A0A1H1NZN0_9MICO</name>
<evidence type="ECO:0000256" key="4">
    <source>
        <dbReference type="ARBA" id="ARBA00023172"/>
    </source>
</evidence>
<feature type="transmembrane region" description="Helical" evidence="7">
    <location>
        <begin position="44"/>
        <end position="65"/>
    </location>
</feature>
<keyword evidence="9" id="KW-1185">Reference proteome</keyword>
<protein>
    <submittedName>
        <fullName evidence="8">DNA recombination protein RmuC</fullName>
    </submittedName>
</protein>
<comment type="similarity">
    <text evidence="2">Belongs to the RmuC family.</text>
</comment>
<feature type="compositionally biased region" description="Basic residues" evidence="6">
    <location>
        <begin position="17"/>
        <end position="27"/>
    </location>
</feature>
<evidence type="ECO:0000256" key="2">
    <source>
        <dbReference type="ARBA" id="ARBA00009840"/>
    </source>
</evidence>
<keyword evidence="7" id="KW-0812">Transmembrane</keyword>
<feature type="coiled-coil region" evidence="5">
    <location>
        <begin position="164"/>
        <end position="220"/>
    </location>
</feature>
<keyword evidence="4" id="KW-0233">DNA recombination</keyword>
<accession>A0A1H1NZN0</accession>
<evidence type="ECO:0000256" key="5">
    <source>
        <dbReference type="SAM" id="Coils"/>
    </source>
</evidence>
<feature type="region of interest" description="Disordered" evidence="6">
    <location>
        <begin position="1"/>
        <end position="31"/>
    </location>
</feature>
<dbReference type="PANTHER" id="PTHR30563:SF0">
    <property type="entry name" value="DNA RECOMBINATION PROTEIN RMUC"/>
    <property type="match status" value="1"/>
</dbReference>